<dbReference type="Pfam" id="PF01764">
    <property type="entry name" value="Lipase_3"/>
    <property type="match status" value="1"/>
</dbReference>
<evidence type="ECO:0000313" key="3">
    <source>
        <dbReference type="EMBL" id="OAE21189.1"/>
    </source>
</evidence>
<dbReference type="PANTHER" id="PTHR47418">
    <property type="entry name" value="ALPHA/BETA-HYDROLASES SUPERFAMILY PROTEIN"/>
    <property type="match status" value="1"/>
</dbReference>
<keyword evidence="4" id="KW-1185">Reference proteome</keyword>
<dbReference type="InterPro" id="IPR002921">
    <property type="entry name" value="Fungal_lipase-type"/>
</dbReference>
<dbReference type="InterPro" id="IPR029058">
    <property type="entry name" value="AB_hydrolase_fold"/>
</dbReference>
<feature type="domain" description="Fungal lipase-type" evidence="2">
    <location>
        <begin position="261"/>
        <end position="395"/>
    </location>
</feature>
<dbReference type="EMBL" id="LVLJ01003523">
    <property type="protein sequence ID" value="OAE21189.1"/>
    <property type="molecule type" value="Genomic_DNA"/>
</dbReference>
<evidence type="ECO:0000256" key="1">
    <source>
        <dbReference type="SAM" id="MobiDB-lite"/>
    </source>
</evidence>
<dbReference type="AlphaFoldDB" id="A0A176VJR0"/>
<reference evidence="3" key="1">
    <citation type="submission" date="2016-03" db="EMBL/GenBank/DDBJ databases">
        <title>Mechanisms controlling the formation of the plant cell surface in tip-growing cells are functionally conserved among land plants.</title>
        <authorList>
            <person name="Honkanen S."/>
            <person name="Jones V.A."/>
            <person name="Morieri G."/>
            <person name="Champion C."/>
            <person name="Hetherington A.J."/>
            <person name="Kelly S."/>
            <person name="Saint-Marcoux D."/>
            <person name="Proust H."/>
            <person name="Prescott H."/>
            <person name="Dolan L."/>
        </authorList>
    </citation>
    <scope>NUCLEOTIDE SEQUENCE [LARGE SCALE GENOMIC DNA]</scope>
    <source>
        <tissue evidence="3">Whole gametophyte</tissue>
    </source>
</reference>
<feature type="region of interest" description="Disordered" evidence="1">
    <location>
        <begin position="51"/>
        <end position="72"/>
    </location>
</feature>
<proteinExistence type="predicted"/>
<dbReference type="SUPFAM" id="SSF53474">
    <property type="entry name" value="alpha/beta-Hydrolases"/>
    <property type="match status" value="1"/>
</dbReference>
<evidence type="ECO:0000259" key="2">
    <source>
        <dbReference type="Pfam" id="PF01764"/>
    </source>
</evidence>
<dbReference type="Proteomes" id="UP000077202">
    <property type="component" value="Unassembled WGS sequence"/>
</dbReference>
<name>A0A176VJR0_MARPO</name>
<dbReference type="CDD" id="cd00519">
    <property type="entry name" value="Lipase_3"/>
    <property type="match status" value="1"/>
</dbReference>
<dbReference type="GO" id="GO:0006629">
    <property type="term" value="P:lipid metabolic process"/>
    <property type="evidence" value="ECO:0007669"/>
    <property type="project" value="InterPro"/>
</dbReference>
<gene>
    <name evidence="3" type="ORF">AXG93_4012s1200</name>
</gene>
<accession>A0A176VJR0</accession>
<organism evidence="3 4">
    <name type="scientific">Marchantia polymorpha subsp. ruderalis</name>
    <dbReference type="NCBI Taxonomy" id="1480154"/>
    <lineage>
        <taxon>Eukaryota</taxon>
        <taxon>Viridiplantae</taxon>
        <taxon>Streptophyta</taxon>
        <taxon>Embryophyta</taxon>
        <taxon>Marchantiophyta</taxon>
        <taxon>Marchantiopsida</taxon>
        <taxon>Marchantiidae</taxon>
        <taxon>Marchantiales</taxon>
        <taxon>Marchantiaceae</taxon>
        <taxon>Marchantia</taxon>
    </lineage>
</organism>
<sequence>MHMAAFRNSKLAALITQLLRKREIVPALKFDRGLPVVAALRLKEHWAQAHSVSTHGHRGRADGEGARIVGSDSDIEPYEDQEAIARQDSEAEDRRFNNDGNWSKQLSWFSNIVEPALHKYRTPHPGMACAHFFQKELAESYDGSASARSLLDIAASLVKSTAGMQQWGLADITFGLYLLSLRHTTEMAVDAFHGQQVTCDHMVQRWIHHLELAWGAYMKNPAALARVSMLREKNVVKFVGKASVMRPAYYIGVDTRHKLVVMSIRGTSTLHDLVTDLATHNENSGILDGEPVHYGSFEAAQWLQRHEAATLRRCLEENKGFELLLVGHSLGGATAALLGMLLRQDSEKVLGLYPEKIRVVGIGTPPCLSKVLAARCRDFTTTLVLQDDVIPRMSTTALLQLRNEILLLEWNDVLKGEFENKGLVDLVSSTVQALSSVQDAARKYGAIARRTINLNGPDDNAENDAKIEAREKNELEKHKLELIESAKTAPHEHPHLHAPGTLYHIRSRSLKPAELSGKETDYGCSLWKGDSDAKLGRIVLSTSMLSDHRCESYYYALRDVLKGIPISERLTTGM</sequence>
<dbReference type="Gene3D" id="3.40.50.1820">
    <property type="entry name" value="alpha/beta hydrolase"/>
    <property type="match status" value="1"/>
</dbReference>
<protein>
    <recommendedName>
        <fullName evidence="2">Fungal lipase-type domain-containing protein</fullName>
    </recommendedName>
</protein>
<evidence type="ECO:0000313" key="4">
    <source>
        <dbReference type="Proteomes" id="UP000077202"/>
    </source>
</evidence>
<comment type="caution">
    <text evidence="3">The sequence shown here is derived from an EMBL/GenBank/DDBJ whole genome shotgun (WGS) entry which is preliminary data.</text>
</comment>